<dbReference type="InterPro" id="IPR010730">
    <property type="entry name" value="HET"/>
</dbReference>
<dbReference type="Proteomes" id="UP000652219">
    <property type="component" value="Unassembled WGS sequence"/>
</dbReference>
<reference evidence="3 4" key="1">
    <citation type="journal article" date="2020" name="Phytopathology">
        <title>Genome Sequence Resources of Colletotrichum truncatum, C. plurivorum, C. musicola, and C. sojae: Four Species Pathogenic to Soybean (Glycine max).</title>
        <authorList>
            <person name="Rogerio F."/>
            <person name="Boufleur T.R."/>
            <person name="Ciampi-Guillardi M."/>
            <person name="Sukno S.A."/>
            <person name="Thon M.R."/>
            <person name="Massola Junior N.S."/>
            <person name="Baroncelli R."/>
        </authorList>
    </citation>
    <scope>NUCLEOTIDE SEQUENCE [LARGE SCALE GENOMIC DNA]</scope>
    <source>
        <strain evidence="3 4">LFN0009</strain>
    </source>
</reference>
<dbReference type="Pfam" id="PF06985">
    <property type="entry name" value="HET"/>
    <property type="match status" value="1"/>
</dbReference>
<sequence>MVDDLETENDSALSRPDLMAEIKTLYHTQVHRAPSQLWALRDISFLVLDDTDIKLLGYDSDDEEATLMHAIKMSMQEEGDEQPCLGEESGPTDSCPSEAAEEAGPSSSASQPQVPRGTSDKHDKEYLRSCAVCKSVPLFPQDRRPRKLRLFRPRDELPSNLAPRLCIHYVAVSYCWRSRHTTLPKASHTYRVRELDGTIRENRAEDDVIDRAIEVAWRYGLRMIWLDKECLPQEGEDDREVGLQAMDIVYNRAALTAGLHDTVITNSMELAAIKGLQDSFQRHALSEPWQPSRTMILAAAIPIVLDFIVNVNVERWYTRAWIAQEANSAEPQDLPAQWDISTNDFGLLIEGLQAFYSGVQGLPVSNSPSVSALKAHAIPLLRTATTLRPANPKPVGMVMVAMYMFGGASYGPRQRLNAAGVLTIFRTRKCSRVHDLMAIMANMCDYDIRLDTVAVRKHCRSIRAALLTQAILNGDLSLFIPELYRPLSGHELSPMKPRESINHWSLPIFQPFDAPANSIQYLTATHGYRVRPRSTLHSSSYDNKRPGIAFSAFLWIIEEEMDLTILRDQFAELWQELKAPPGAANADTRHEPLSPCRVEGNAEVQRNLAEIVFGILRYLHGVSTTDERAAGIADSIWQSIRRGETKDSHPLPDKVETALFGHPEVIARLATSCGSWNGSWPREHSGSASINAPLFRDTTLRKSDIMKPKQPELAEVYTPSLPQQQYDHQHLPGLDDIDTDNFKDADTSRGSGSSRDSGKCKSVDRSEVELGDEETQKEIDVNAKSITMRQFMLEALANLSHSQSMDGDNIIDPDMTKSRFAYVIYLSTSGLWKPEAEDRRVHNLKAVFDVDRPCMVATPFDSEVEVLPRPSIRSASTCWVVKVVSTEYVTPGKSQPDVVAGTSASGNGSTASNAEAKTGGMCVDPCLYRVVGKTNGLWQIMEISQQMYYFT</sequence>
<feature type="domain" description="Heterokaryon incompatibility" evidence="2">
    <location>
        <begin position="169"/>
        <end position="325"/>
    </location>
</feature>
<feature type="region of interest" description="Disordered" evidence="1">
    <location>
        <begin position="894"/>
        <end position="915"/>
    </location>
</feature>
<feature type="region of interest" description="Disordered" evidence="1">
    <location>
        <begin position="725"/>
        <end position="774"/>
    </location>
</feature>
<evidence type="ECO:0000256" key="1">
    <source>
        <dbReference type="SAM" id="MobiDB-lite"/>
    </source>
</evidence>
<feature type="compositionally biased region" description="Low complexity" evidence="1">
    <location>
        <begin position="900"/>
        <end position="914"/>
    </location>
</feature>
<gene>
    <name evidence="3" type="ORF">CSOJ01_13756</name>
</gene>
<evidence type="ECO:0000313" key="4">
    <source>
        <dbReference type="Proteomes" id="UP000652219"/>
    </source>
</evidence>
<dbReference type="AlphaFoldDB" id="A0A8H6MKY0"/>
<dbReference type="PANTHER" id="PTHR33112:SF16">
    <property type="entry name" value="HETEROKARYON INCOMPATIBILITY DOMAIN-CONTAINING PROTEIN"/>
    <property type="match status" value="1"/>
</dbReference>
<dbReference type="EMBL" id="WIGN01000417">
    <property type="protein sequence ID" value="KAF6794205.1"/>
    <property type="molecule type" value="Genomic_DNA"/>
</dbReference>
<accession>A0A8H6MKY0</accession>
<evidence type="ECO:0000259" key="2">
    <source>
        <dbReference type="Pfam" id="PF06985"/>
    </source>
</evidence>
<dbReference type="PANTHER" id="PTHR33112">
    <property type="entry name" value="DOMAIN PROTEIN, PUTATIVE-RELATED"/>
    <property type="match status" value="1"/>
</dbReference>
<feature type="region of interest" description="Disordered" evidence="1">
    <location>
        <begin position="76"/>
        <end position="123"/>
    </location>
</feature>
<feature type="compositionally biased region" description="Low complexity" evidence="1">
    <location>
        <begin position="94"/>
        <end position="112"/>
    </location>
</feature>
<protein>
    <recommendedName>
        <fullName evidence="2">Heterokaryon incompatibility domain-containing protein</fullName>
    </recommendedName>
</protein>
<organism evidence="3 4">
    <name type="scientific">Colletotrichum sojae</name>
    <dbReference type="NCBI Taxonomy" id="2175907"/>
    <lineage>
        <taxon>Eukaryota</taxon>
        <taxon>Fungi</taxon>
        <taxon>Dikarya</taxon>
        <taxon>Ascomycota</taxon>
        <taxon>Pezizomycotina</taxon>
        <taxon>Sordariomycetes</taxon>
        <taxon>Hypocreomycetidae</taxon>
        <taxon>Glomerellales</taxon>
        <taxon>Glomerellaceae</taxon>
        <taxon>Colletotrichum</taxon>
        <taxon>Colletotrichum orchidearum species complex</taxon>
    </lineage>
</organism>
<keyword evidence="4" id="KW-1185">Reference proteome</keyword>
<name>A0A8H6MKY0_9PEZI</name>
<comment type="caution">
    <text evidence="3">The sequence shown here is derived from an EMBL/GenBank/DDBJ whole genome shotgun (WGS) entry which is preliminary data.</text>
</comment>
<proteinExistence type="predicted"/>
<evidence type="ECO:0000313" key="3">
    <source>
        <dbReference type="EMBL" id="KAF6794205.1"/>
    </source>
</evidence>
<feature type="compositionally biased region" description="Basic and acidic residues" evidence="1">
    <location>
        <begin position="756"/>
        <end position="774"/>
    </location>
</feature>